<dbReference type="Gene3D" id="2.60.40.1720">
    <property type="entry name" value="Calcium-dependent cell adhesion molecule-1"/>
    <property type="match status" value="1"/>
</dbReference>
<dbReference type="Pfam" id="PF13540">
    <property type="entry name" value="RCC1_2"/>
    <property type="match status" value="1"/>
</dbReference>
<evidence type="ECO:0000313" key="4">
    <source>
        <dbReference type="Proteomes" id="UP000636661"/>
    </source>
</evidence>
<reference evidence="3" key="1">
    <citation type="journal article" date="2014" name="Int. J. Syst. Evol. Microbiol.">
        <title>Complete genome sequence of Corynebacterium casei LMG S-19264T (=DSM 44701T), isolated from a smear-ripened cheese.</title>
        <authorList>
            <consortium name="US DOE Joint Genome Institute (JGI-PGF)"/>
            <person name="Walter F."/>
            <person name="Albersmeier A."/>
            <person name="Kalinowski J."/>
            <person name="Ruckert C."/>
        </authorList>
    </citation>
    <scope>NUCLEOTIDE SEQUENCE</scope>
    <source>
        <strain evidence="3">JCM 4391</strain>
    </source>
</reference>
<sequence>MSSHDAGSATSPAPSPRSAGVATGGVLVAAGWDSDQQVSGILEAAEGKKIRAVSAGNGFSLALTEDGTLLAAGNDSSQQVSGILEAAKGKKIRAVSAGNSSALAVTEDGTLLTAGEGVEPLARAAAGQKVTVASGGSGFGLAVTEDGTLLAAGNDSSQQVSGILEAAKGKKIRAVSAGLGESAALTEDGTLLISRAWHGLAELAQAVSDKRVVDVCAYGPRALAVTDGGTLLAFGAQEHQETEGILRAAEGKKIMAVGAGWYLSLAVTEDGTLLAAGNDRFQQVSGILEATAGKKVTAVSGEEHVLAIVQEADQDCGPLKPRQICASLHASGDPQDAYALVLKVADEQQVLTSGGPCKAVDTQSAQATHVIVRRAVTSQDIASGSAYFTYDQTTGVVGIDTAKSQLPDQLTYQRSDSNRFTFTWTP</sequence>
<feature type="domain" description="Calcium-dependent cell adhesion molecule 1 membrane-binding" evidence="2">
    <location>
        <begin position="361"/>
        <end position="423"/>
    </location>
</feature>
<reference evidence="3" key="2">
    <citation type="submission" date="2020-09" db="EMBL/GenBank/DDBJ databases">
        <authorList>
            <person name="Sun Q."/>
            <person name="Ohkuma M."/>
        </authorList>
    </citation>
    <scope>NUCLEOTIDE SEQUENCE</scope>
    <source>
        <strain evidence="3">JCM 4391</strain>
    </source>
</reference>
<proteinExistence type="predicted"/>
<name>A0A918I4C3_9ACTN</name>
<feature type="region of interest" description="Disordered" evidence="1">
    <location>
        <begin position="1"/>
        <end position="20"/>
    </location>
</feature>
<comment type="caution">
    <text evidence="3">The sequence shown here is derived from an EMBL/GenBank/DDBJ whole genome shotgun (WGS) entry which is preliminary data.</text>
</comment>
<evidence type="ECO:0000259" key="2">
    <source>
        <dbReference type="Pfam" id="PF14564"/>
    </source>
</evidence>
<dbReference type="EMBL" id="BMTP01000030">
    <property type="protein sequence ID" value="GGU67246.1"/>
    <property type="molecule type" value="Genomic_DNA"/>
</dbReference>
<dbReference type="SUPFAM" id="SSF50985">
    <property type="entry name" value="RCC1/BLIP-II"/>
    <property type="match status" value="1"/>
</dbReference>
<dbReference type="InterPro" id="IPR051553">
    <property type="entry name" value="Ran_GTPase-activating"/>
</dbReference>
<dbReference type="AlphaFoldDB" id="A0A918I4C3"/>
<dbReference type="GO" id="GO:0005085">
    <property type="term" value="F:guanyl-nucleotide exchange factor activity"/>
    <property type="evidence" value="ECO:0007669"/>
    <property type="project" value="TreeGrafter"/>
</dbReference>
<keyword evidence="4" id="KW-1185">Reference proteome</keyword>
<dbReference type="Gene3D" id="2.130.10.30">
    <property type="entry name" value="Regulator of chromosome condensation 1/beta-lactamase-inhibitor protein II"/>
    <property type="match status" value="2"/>
</dbReference>
<evidence type="ECO:0000313" key="3">
    <source>
        <dbReference type="EMBL" id="GGU67246.1"/>
    </source>
</evidence>
<dbReference type="PANTHER" id="PTHR45982">
    <property type="entry name" value="REGULATOR OF CHROMOSOME CONDENSATION"/>
    <property type="match status" value="1"/>
</dbReference>
<accession>A0A918I4C3</accession>
<dbReference type="Proteomes" id="UP000636661">
    <property type="component" value="Unassembled WGS sequence"/>
</dbReference>
<dbReference type="Pfam" id="PF14564">
    <property type="entry name" value="Membrane_bind"/>
    <property type="match status" value="1"/>
</dbReference>
<evidence type="ECO:0000256" key="1">
    <source>
        <dbReference type="SAM" id="MobiDB-lite"/>
    </source>
</evidence>
<dbReference type="InterPro" id="IPR009091">
    <property type="entry name" value="RCC1/BLIP-II"/>
</dbReference>
<dbReference type="GO" id="GO:0005737">
    <property type="term" value="C:cytoplasm"/>
    <property type="evidence" value="ECO:0007669"/>
    <property type="project" value="TreeGrafter"/>
</dbReference>
<organism evidence="3 4">
    <name type="scientific">Streptomyces lavendofoliae</name>
    <dbReference type="NCBI Taxonomy" id="67314"/>
    <lineage>
        <taxon>Bacteria</taxon>
        <taxon>Bacillati</taxon>
        <taxon>Actinomycetota</taxon>
        <taxon>Actinomycetes</taxon>
        <taxon>Kitasatosporales</taxon>
        <taxon>Streptomycetaceae</taxon>
        <taxon>Streptomyces</taxon>
    </lineage>
</organism>
<protein>
    <recommendedName>
        <fullName evidence="2">Calcium-dependent cell adhesion molecule 1 membrane-binding domain-containing protein</fullName>
    </recommendedName>
</protein>
<dbReference type="InterPro" id="IPR038423">
    <property type="entry name" value="CAD_C_sf"/>
</dbReference>
<gene>
    <name evidence="3" type="ORF">GCM10010274_64670</name>
</gene>
<dbReference type="InterPro" id="IPR029283">
    <property type="entry name" value="Membrane-bd"/>
</dbReference>
<dbReference type="PANTHER" id="PTHR45982:SF1">
    <property type="entry name" value="REGULATOR OF CHROMOSOME CONDENSATION"/>
    <property type="match status" value="1"/>
</dbReference>